<dbReference type="AlphaFoldDB" id="A7I6X5"/>
<dbReference type="HOGENOM" id="CLU_2379450_0_0_2"/>
<name>A7I6X5_METB6</name>
<dbReference type="Gene3D" id="1.10.10.10">
    <property type="entry name" value="Winged helix-like DNA-binding domain superfamily/Winged helix DNA-binding domain"/>
    <property type="match status" value="1"/>
</dbReference>
<dbReference type="RefSeq" id="WP_012106511.1">
    <property type="nucleotide sequence ID" value="NC_009712.1"/>
</dbReference>
<dbReference type="Proteomes" id="UP000002408">
    <property type="component" value="Chromosome"/>
</dbReference>
<keyword evidence="2" id="KW-1185">Reference proteome</keyword>
<proteinExistence type="predicted"/>
<gene>
    <name evidence="1" type="ordered locus">Mboo_0968</name>
</gene>
<dbReference type="SUPFAM" id="SSF46785">
    <property type="entry name" value="Winged helix' DNA-binding domain"/>
    <property type="match status" value="1"/>
</dbReference>
<dbReference type="InterPro" id="IPR036390">
    <property type="entry name" value="WH_DNA-bd_sf"/>
</dbReference>
<dbReference type="KEGG" id="mbn:Mboo_0968"/>
<dbReference type="InterPro" id="IPR036388">
    <property type="entry name" value="WH-like_DNA-bd_sf"/>
</dbReference>
<dbReference type="eggNOG" id="arCOG04939">
    <property type="taxonomic scope" value="Archaea"/>
</dbReference>
<sequence>MTGIFVMIARMIRDGNLTTAECAERLGITKNQLEGRLLQMEHQGYLARVKDVTPPESGSLCGHSCALCNNQTESCFPVRFVLTRKGEYLIQNTDGS</sequence>
<reference evidence="2" key="1">
    <citation type="journal article" date="2015" name="Microbiology">
        <title>Genome of Methanoregula boonei 6A8 reveals adaptations to oligotrophic peatland environments.</title>
        <authorList>
            <person name="Braeuer S."/>
            <person name="Cadillo-Quiroz H."/>
            <person name="Kyrpides N."/>
            <person name="Woyke T."/>
            <person name="Goodwin L."/>
            <person name="Detter C."/>
            <person name="Podell S."/>
            <person name="Yavitt J.B."/>
            <person name="Zinder S.H."/>
        </authorList>
    </citation>
    <scope>NUCLEOTIDE SEQUENCE [LARGE SCALE GENOMIC DNA]</scope>
    <source>
        <strain evidence="2">DSM 21154 / JCM 14090 / 6A8</strain>
    </source>
</reference>
<dbReference type="STRING" id="456442.Mboo_0968"/>
<organism evidence="1 2">
    <name type="scientific">Methanoregula boonei (strain DSM 21154 / JCM 14090 / 6A8)</name>
    <dbReference type="NCBI Taxonomy" id="456442"/>
    <lineage>
        <taxon>Archaea</taxon>
        <taxon>Methanobacteriati</taxon>
        <taxon>Methanobacteriota</taxon>
        <taxon>Stenosarchaea group</taxon>
        <taxon>Methanomicrobia</taxon>
        <taxon>Methanomicrobiales</taxon>
        <taxon>Methanoregulaceae</taxon>
        <taxon>Methanoregula</taxon>
    </lineage>
</organism>
<dbReference type="GeneID" id="5412145"/>
<dbReference type="EMBL" id="CP000780">
    <property type="protein sequence ID" value="ABS55486.1"/>
    <property type="molecule type" value="Genomic_DNA"/>
</dbReference>
<accession>A7I6X5</accession>
<evidence type="ECO:0000313" key="1">
    <source>
        <dbReference type="EMBL" id="ABS55486.1"/>
    </source>
</evidence>
<evidence type="ECO:0008006" key="3">
    <source>
        <dbReference type="Google" id="ProtNLM"/>
    </source>
</evidence>
<evidence type="ECO:0000313" key="2">
    <source>
        <dbReference type="Proteomes" id="UP000002408"/>
    </source>
</evidence>
<protein>
    <recommendedName>
        <fullName evidence="3">Transcriptional regulator HTH-type FeoC domain-containing protein</fullName>
    </recommendedName>
</protein>